<reference evidence="1" key="1">
    <citation type="submission" date="2021-02" db="EMBL/GenBank/DDBJ databases">
        <authorList>
            <person name="Nowell W R."/>
        </authorList>
    </citation>
    <scope>NUCLEOTIDE SEQUENCE</scope>
</reference>
<dbReference type="EMBL" id="CAJOBR010067661">
    <property type="protein sequence ID" value="CAF5089252.1"/>
    <property type="molecule type" value="Genomic_DNA"/>
</dbReference>
<gene>
    <name evidence="1" type="ORF">QYT958_LOCUS44257</name>
</gene>
<dbReference type="AlphaFoldDB" id="A0A822E083"/>
<proteinExistence type="predicted"/>
<evidence type="ECO:0000313" key="2">
    <source>
        <dbReference type="Proteomes" id="UP000663848"/>
    </source>
</evidence>
<protein>
    <submittedName>
        <fullName evidence="1">Uncharacterized protein</fullName>
    </submittedName>
</protein>
<organism evidence="1 2">
    <name type="scientific">Rotaria socialis</name>
    <dbReference type="NCBI Taxonomy" id="392032"/>
    <lineage>
        <taxon>Eukaryota</taxon>
        <taxon>Metazoa</taxon>
        <taxon>Spiralia</taxon>
        <taxon>Gnathifera</taxon>
        <taxon>Rotifera</taxon>
        <taxon>Eurotatoria</taxon>
        <taxon>Bdelloidea</taxon>
        <taxon>Philodinida</taxon>
        <taxon>Philodinidae</taxon>
        <taxon>Rotaria</taxon>
    </lineage>
</organism>
<comment type="caution">
    <text evidence="1">The sequence shown here is derived from an EMBL/GenBank/DDBJ whole genome shotgun (WGS) entry which is preliminary data.</text>
</comment>
<dbReference type="Proteomes" id="UP000663848">
    <property type="component" value="Unassembled WGS sequence"/>
</dbReference>
<name>A0A822E083_9BILA</name>
<sequence>MNSVLGSVLKLVNNNIDASEAPWMKRIA</sequence>
<evidence type="ECO:0000313" key="1">
    <source>
        <dbReference type="EMBL" id="CAF5089252.1"/>
    </source>
</evidence>
<accession>A0A822E083</accession>
<feature type="non-terminal residue" evidence="1">
    <location>
        <position position="28"/>
    </location>
</feature>